<protein>
    <submittedName>
        <fullName evidence="1">Uncharacterized protein</fullName>
    </submittedName>
</protein>
<dbReference type="Proteomes" id="UP000005439">
    <property type="component" value="Chromosome"/>
</dbReference>
<proteinExistence type="predicted"/>
<dbReference type="InterPro" id="IPR025589">
    <property type="entry name" value="Toprim_C_rpt"/>
</dbReference>
<dbReference type="KEGG" id="sap:Sulac_0389"/>
<name>G8TY49_SULAD</name>
<accession>G8TY49</accession>
<gene>
    <name evidence="1" type="ordered locus">Sulac_0389</name>
</gene>
<dbReference type="EMBL" id="CP003179">
    <property type="protein sequence ID" value="AEW03956.1"/>
    <property type="molecule type" value="Genomic_DNA"/>
</dbReference>
<reference evidence="1 2" key="2">
    <citation type="journal article" date="2012" name="Stand. Genomic Sci.">
        <title>Complete genome sequence of the moderately thermophilic mineral-sulfide-oxidizing firmicute Sulfobacillus acidophilus type strain (NAL(T)).</title>
        <authorList>
            <person name="Anderson I."/>
            <person name="Chertkov O."/>
            <person name="Chen A."/>
            <person name="Saunders E."/>
            <person name="Lapidus A."/>
            <person name="Nolan M."/>
            <person name="Lucas S."/>
            <person name="Hammon N."/>
            <person name="Deshpande S."/>
            <person name="Cheng J.F."/>
            <person name="Han C."/>
            <person name="Tapia R."/>
            <person name="Goodwin L.A."/>
            <person name="Pitluck S."/>
            <person name="Liolios K."/>
            <person name="Pagani I."/>
            <person name="Ivanova N."/>
            <person name="Mikhailova N."/>
            <person name="Pati A."/>
            <person name="Palaniappan K."/>
            <person name="Land M."/>
            <person name="Pan C."/>
            <person name="Rohde M."/>
            <person name="Pukall R."/>
            <person name="Goker M."/>
            <person name="Detter J.C."/>
            <person name="Woyke T."/>
            <person name="Bristow J."/>
            <person name="Eisen J.A."/>
            <person name="Markowitz V."/>
            <person name="Hugenholtz P."/>
            <person name="Kyrpides N.C."/>
            <person name="Klenk H.P."/>
            <person name="Mavromatis K."/>
        </authorList>
    </citation>
    <scope>NUCLEOTIDE SEQUENCE [LARGE SCALE GENOMIC DNA]</scope>
    <source>
        <strain evidence="2">ATCC 700253 / DSM 10332 / NAL</strain>
    </source>
</reference>
<evidence type="ECO:0000313" key="2">
    <source>
        <dbReference type="Proteomes" id="UP000005439"/>
    </source>
</evidence>
<organism evidence="1 2">
    <name type="scientific">Sulfobacillus acidophilus (strain ATCC 700253 / DSM 10332 / NAL)</name>
    <dbReference type="NCBI Taxonomy" id="679936"/>
    <lineage>
        <taxon>Bacteria</taxon>
        <taxon>Bacillati</taxon>
        <taxon>Bacillota</taxon>
        <taxon>Clostridia</taxon>
        <taxon>Eubacteriales</taxon>
        <taxon>Clostridiales Family XVII. Incertae Sedis</taxon>
        <taxon>Sulfobacillus</taxon>
    </lineage>
</organism>
<dbReference type="AlphaFoldDB" id="G8TY49"/>
<dbReference type="PATRIC" id="fig|679936.5.peg.392"/>
<dbReference type="HOGENOM" id="CLU_831338_0_0_9"/>
<keyword evidence="2" id="KW-1185">Reference proteome</keyword>
<dbReference type="Pfam" id="PF13342">
    <property type="entry name" value="Toprim_Crpt"/>
    <property type="match status" value="1"/>
</dbReference>
<dbReference type="STRING" id="679936.Sulac_0389"/>
<sequence length="334" mass="36104">MMLTISPAVATMPRPHPLTVMVSGPPGMRLIPHLAAVTGAHWEAVSAGRITPSVVQLNPEGRARVRWVPPASLPPAEYVLSFVPITGAANRLQVSAVPGVAIWVGHAVPPAGRLRVSVPWVAWSPVVSAHVRLMATRPTWWGPTVRVMGPRGGTAVVEGERKFICEGADWSIWAEVAGYRLTPADVATILSGGVTEPRAFVSRAGKSFAARLRLDPEHDDHVQLVFTERPVEYLPDATCPVDGAPIVIRERGYSCSHRNADGSWCPVVVWRDIMGHEVTPDEARQLLAGEPVGPVVGRTKKGEPVRVTLRFDRDSGKVRVAYPDKNRPTAADAF</sequence>
<evidence type="ECO:0000313" key="1">
    <source>
        <dbReference type="EMBL" id="AEW03956.1"/>
    </source>
</evidence>
<reference evidence="2" key="1">
    <citation type="submission" date="2011-12" db="EMBL/GenBank/DDBJ databases">
        <title>The complete genome of chromosome of Sulfobacillus acidophilus DSM 10332.</title>
        <authorList>
            <person name="Lucas S."/>
            <person name="Han J."/>
            <person name="Lapidus A."/>
            <person name="Bruce D."/>
            <person name="Goodwin L."/>
            <person name="Pitluck S."/>
            <person name="Peters L."/>
            <person name="Kyrpides N."/>
            <person name="Mavromatis K."/>
            <person name="Ivanova N."/>
            <person name="Mikhailova N."/>
            <person name="Chertkov O."/>
            <person name="Saunders E."/>
            <person name="Detter J.C."/>
            <person name="Tapia R."/>
            <person name="Han C."/>
            <person name="Land M."/>
            <person name="Hauser L."/>
            <person name="Markowitz V."/>
            <person name="Cheng J.-F."/>
            <person name="Hugenholtz P."/>
            <person name="Woyke T."/>
            <person name="Wu D."/>
            <person name="Pukall R."/>
            <person name="Gehrich-Schroeter G."/>
            <person name="Schneider S."/>
            <person name="Klenk H.-P."/>
            <person name="Eisen J.A."/>
        </authorList>
    </citation>
    <scope>NUCLEOTIDE SEQUENCE [LARGE SCALE GENOMIC DNA]</scope>
    <source>
        <strain evidence="2">ATCC 700253 / DSM 10332 / NAL</strain>
    </source>
</reference>